<evidence type="ECO:0000313" key="1">
    <source>
        <dbReference type="EMBL" id="WMV51310.1"/>
    </source>
</evidence>
<dbReference type="Proteomes" id="UP001234989">
    <property type="component" value="Chromosome 10"/>
</dbReference>
<dbReference type="EMBL" id="CP133621">
    <property type="protein sequence ID" value="WMV51310.1"/>
    <property type="molecule type" value="Genomic_DNA"/>
</dbReference>
<name>A0AAF0URB6_SOLVR</name>
<evidence type="ECO:0000313" key="2">
    <source>
        <dbReference type="Proteomes" id="UP001234989"/>
    </source>
</evidence>
<gene>
    <name evidence="1" type="ORF">MTR67_044695</name>
</gene>
<organism evidence="1 2">
    <name type="scientific">Solanum verrucosum</name>
    <dbReference type="NCBI Taxonomy" id="315347"/>
    <lineage>
        <taxon>Eukaryota</taxon>
        <taxon>Viridiplantae</taxon>
        <taxon>Streptophyta</taxon>
        <taxon>Embryophyta</taxon>
        <taxon>Tracheophyta</taxon>
        <taxon>Spermatophyta</taxon>
        <taxon>Magnoliopsida</taxon>
        <taxon>eudicotyledons</taxon>
        <taxon>Gunneridae</taxon>
        <taxon>Pentapetalae</taxon>
        <taxon>asterids</taxon>
        <taxon>lamiids</taxon>
        <taxon>Solanales</taxon>
        <taxon>Solanaceae</taxon>
        <taxon>Solanoideae</taxon>
        <taxon>Solaneae</taxon>
        <taxon>Solanum</taxon>
    </lineage>
</organism>
<sequence>DETAVRTVDRSTLCTGTHAVSIYGSTVRFVDPSMDRQWPPWFHTWPDFPDLPSMPCLLIYDHHLRSVNGPTIRRSPPEMPFFCISFSCLFSSAPEHLSSKYDKNT</sequence>
<reference evidence="1" key="1">
    <citation type="submission" date="2023-08" db="EMBL/GenBank/DDBJ databases">
        <title>A de novo genome assembly of Solanum verrucosum Schlechtendal, a Mexican diploid species geographically isolated from the other diploid A-genome species in potato relatives.</title>
        <authorList>
            <person name="Hosaka K."/>
        </authorList>
    </citation>
    <scope>NUCLEOTIDE SEQUENCE</scope>
    <source>
        <tissue evidence="1">Young leaves</tissue>
    </source>
</reference>
<feature type="non-terminal residue" evidence="1">
    <location>
        <position position="1"/>
    </location>
</feature>
<protein>
    <submittedName>
        <fullName evidence="1">Uncharacterized protein</fullName>
    </submittedName>
</protein>
<keyword evidence="2" id="KW-1185">Reference proteome</keyword>
<proteinExistence type="predicted"/>
<accession>A0AAF0URB6</accession>
<dbReference type="AlphaFoldDB" id="A0AAF0URB6"/>